<feature type="domain" description="FAD-dependent oxidoreductase 2 FAD-binding" evidence="6">
    <location>
        <begin position="35"/>
        <end position="457"/>
    </location>
</feature>
<dbReference type="InterPro" id="IPR010960">
    <property type="entry name" value="Flavocytochrome_c"/>
</dbReference>
<reference evidence="7 8" key="1">
    <citation type="submission" date="2020-07" db="EMBL/GenBank/DDBJ databases">
        <title>Electron transfer.</title>
        <authorList>
            <person name="Huang L."/>
            <person name="Liu X."/>
            <person name="Zhou S."/>
        </authorList>
    </citation>
    <scope>NUCLEOTIDE SEQUENCE [LARGE SCALE GENOMIC DNA]</scope>
    <source>
        <strain evidence="7 8">Lx1</strain>
    </source>
</reference>
<dbReference type="PRINTS" id="PR00368">
    <property type="entry name" value="FADPNR"/>
</dbReference>
<dbReference type="EMBL" id="CP059378">
    <property type="protein sequence ID" value="QLY81629.1"/>
    <property type="molecule type" value="Genomic_DNA"/>
</dbReference>
<dbReference type="RefSeq" id="WP_181603190.1">
    <property type="nucleotide sequence ID" value="NZ_CP059378.1"/>
</dbReference>
<proteinExistence type="inferred from homology"/>
<dbReference type="GO" id="GO:0033765">
    <property type="term" value="F:steroid dehydrogenase activity, acting on the CH-CH group of donors"/>
    <property type="evidence" value="ECO:0007669"/>
    <property type="project" value="UniProtKB-ARBA"/>
</dbReference>
<dbReference type="AlphaFoldDB" id="A0A7D6VTF0"/>
<keyword evidence="4 5" id="KW-0560">Oxidoreductase</keyword>
<evidence type="ECO:0000256" key="1">
    <source>
        <dbReference type="ARBA" id="ARBA00001974"/>
    </source>
</evidence>
<keyword evidence="5" id="KW-0732">Signal</keyword>
<name>A0A7D6VTF0_9CLOT</name>
<dbReference type="NCBIfam" id="TIGR01813">
    <property type="entry name" value="flavo_cyto_c"/>
    <property type="match status" value="1"/>
</dbReference>
<evidence type="ECO:0000256" key="2">
    <source>
        <dbReference type="ARBA" id="ARBA00022630"/>
    </source>
</evidence>
<organism evidence="7 8">
    <name type="scientific">Clostridium intestinale</name>
    <dbReference type="NCBI Taxonomy" id="36845"/>
    <lineage>
        <taxon>Bacteria</taxon>
        <taxon>Bacillati</taxon>
        <taxon>Bacillota</taxon>
        <taxon>Clostridia</taxon>
        <taxon>Eubacteriales</taxon>
        <taxon>Clostridiaceae</taxon>
        <taxon>Clostridium</taxon>
    </lineage>
</organism>
<keyword evidence="3 5" id="KW-0274">FAD</keyword>
<dbReference type="SUPFAM" id="SSF56425">
    <property type="entry name" value="Succinate dehydrogenase/fumarate reductase flavoprotein, catalytic domain"/>
    <property type="match status" value="1"/>
</dbReference>
<dbReference type="Pfam" id="PF00890">
    <property type="entry name" value="FAD_binding_2"/>
    <property type="match status" value="1"/>
</dbReference>
<dbReference type="SUPFAM" id="SSF51905">
    <property type="entry name" value="FAD/NAD(P)-binding domain"/>
    <property type="match status" value="1"/>
</dbReference>
<dbReference type="Gene3D" id="3.90.700.10">
    <property type="entry name" value="Succinate dehydrogenase/fumarate reductase flavoprotein, catalytic domain"/>
    <property type="match status" value="1"/>
</dbReference>
<protein>
    <submittedName>
        <fullName evidence="7">Flavocytochrome c</fullName>
    </submittedName>
</protein>
<feature type="chain" id="PRO_5028519973" evidence="5">
    <location>
        <begin position="26"/>
        <end position="476"/>
    </location>
</feature>
<dbReference type="Gene3D" id="3.50.50.60">
    <property type="entry name" value="FAD/NAD(P)-binding domain"/>
    <property type="match status" value="1"/>
</dbReference>
<comment type="cofactor">
    <cofactor evidence="1">
        <name>FAD</name>
        <dbReference type="ChEBI" id="CHEBI:57692"/>
    </cofactor>
</comment>
<evidence type="ECO:0000256" key="3">
    <source>
        <dbReference type="ARBA" id="ARBA00022827"/>
    </source>
</evidence>
<dbReference type="InterPro" id="IPR027477">
    <property type="entry name" value="Succ_DH/fumarate_Rdtase_cat_sf"/>
</dbReference>
<dbReference type="InterPro" id="IPR003953">
    <property type="entry name" value="FAD-dep_OxRdtase_2_FAD-bd"/>
</dbReference>
<keyword evidence="2 5" id="KW-0285">Flavoprotein</keyword>
<gene>
    <name evidence="7" type="ORF">HZF06_08620</name>
</gene>
<dbReference type="FunFam" id="3.90.700.10:FF:000007">
    <property type="entry name" value="NADH-dependent fumarate reductase"/>
    <property type="match status" value="1"/>
</dbReference>
<dbReference type="InterPro" id="IPR036188">
    <property type="entry name" value="FAD/NAD-bd_sf"/>
</dbReference>
<accession>A0A7D6VTF0</accession>
<dbReference type="Proteomes" id="UP000512286">
    <property type="component" value="Chromosome"/>
</dbReference>
<sequence>MNKKKIVIALSLVVMSMATMMGCGAKTKSKSESADLVIIGAGGAGLAAAVQAKEEGVEKIVVLEKMPMVGGNTNKATGGMNAAESTPQKAAGIKDSIQTMIDDTMKGGKNLNDPELVKKLANEAKDGVDWLIGLGADLNEVARAGGATNDRIHRPVGGAAVGATIVKTLKTEAEKQGVDIRTLNEATEIVKDSEGNISGVKAKDKEGKAYTINTKVVVVAAGGFGANMEMITGYKPELEGFATTNHPGATGDGIKLVESLGGALRDMEQIQTHPTGVAAQGLLISEGVRGDGAILVNKSAKRFYNELDTRDKVSKAVLGQEGKEAFLVFDDNVKDGLHAIEEYVGAGVVVEGSSVEDLASKIGVDGATLKSTIDEYNTAVDTQKDPLGRTSLLKKLNKGKFYAIQITPIIHHTMGGVVINTKAEVLDSNGKAIKGLFAAGEVTGGVHGANRLGGNAVADIIVYGRQAGKSAAELIK</sequence>
<evidence type="ECO:0000313" key="8">
    <source>
        <dbReference type="Proteomes" id="UP000512286"/>
    </source>
</evidence>
<evidence type="ECO:0000313" key="7">
    <source>
        <dbReference type="EMBL" id="QLY81629.1"/>
    </source>
</evidence>
<dbReference type="GO" id="GO:0010181">
    <property type="term" value="F:FMN binding"/>
    <property type="evidence" value="ECO:0007669"/>
    <property type="project" value="InterPro"/>
</dbReference>
<evidence type="ECO:0000256" key="5">
    <source>
        <dbReference type="RuleBase" id="RU366062"/>
    </source>
</evidence>
<dbReference type="KEGG" id="cint:HZF06_08620"/>
<dbReference type="InterPro" id="IPR050315">
    <property type="entry name" value="FAD-oxidoreductase_2"/>
</dbReference>
<dbReference type="PROSITE" id="PS51257">
    <property type="entry name" value="PROKAR_LIPOPROTEIN"/>
    <property type="match status" value="1"/>
</dbReference>
<comment type="similarity">
    <text evidence="5">Belongs to the FAD-dependent oxidoreductase 2 family. FRD/SDH subfamily.</text>
</comment>
<evidence type="ECO:0000256" key="4">
    <source>
        <dbReference type="ARBA" id="ARBA00023002"/>
    </source>
</evidence>
<dbReference type="PANTHER" id="PTHR43400">
    <property type="entry name" value="FUMARATE REDUCTASE"/>
    <property type="match status" value="1"/>
</dbReference>
<dbReference type="PRINTS" id="PR00411">
    <property type="entry name" value="PNDRDTASEI"/>
</dbReference>
<evidence type="ECO:0000259" key="6">
    <source>
        <dbReference type="Pfam" id="PF00890"/>
    </source>
</evidence>
<feature type="signal peptide" evidence="5">
    <location>
        <begin position="1"/>
        <end position="25"/>
    </location>
</feature>
<dbReference type="PANTHER" id="PTHR43400:SF7">
    <property type="entry name" value="FAD-DEPENDENT OXIDOREDUCTASE 2 FAD BINDING DOMAIN-CONTAINING PROTEIN"/>
    <property type="match status" value="1"/>
</dbReference>